<gene>
    <name evidence="1" type="ORF">HDU87_005649</name>
</gene>
<accession>A0AAD5XL03</accession>
<comment type="caution">
    <text evidence="1">The sequence shown here is derived from an EMBL/GenBank/DDBJ whole genome shotgun (WGS) entry which is preliminary data.</text>
</comment>
<evidence type="ECO:0000313" key="2">
    <source>
        <dbReference type="Proteomes" id="UP001212152"/>
    </source>
</evidence>
<proteinExistence type="predicted"/>
<organism evidence="1 2">
    <name type="scientific">Geranomyces variabilis</name>
    <dbReference type="NCBI Taxonomy" id="109894"/>
    <lineage>
        <taxon>Eukaryota</taxon>
        <taxon>Fungi</taxon>
        <taxon>Fungi incertae sedis</taxon>
        <taxon>Chytridiomycota</taxon>
        <taxon>Chytridiomycota incertae sedis</taxon>
        <taxon>Chytridiomycetes</taxon>
        <taxon>Spizellomycetales</taxon>
        <taxon>Powellomycetaceae</taxon>
        <taxon>Geranomyces</taxon>
    </lineage>
</organism>
<sequence length="594" mass="64530">MFLTSRQTTFSEHANAFSSRHKVSATADRAPGSLETSRETLILTPATIRLLSAPSTLRTLWSLTLSGCPTLLPNLLTPLAALAGLGLLDISTTQTDFRTLHQTLRHTRVLHLVCTACPKLRTAEGGPERRGFAIVALPTVWMLDGVFVTWDERRKWRPPSLTTTVATTTATVKQGAAVAAVFEHTPEVRARFRDLCDRELVGGGEAGKDTPAFMSSREKKAVAEGAGRTVIWTPRARAALEDFPMDFEMGVEEDVARLRVLARDLERTAQAAPNFIERVSNPNIIDGAIEAIVGGDDTFVDSRPPAPGERAAATHGAGSRIVMALLLLGTFSPEFGEGDGALQRTLESVFIDRWDAAARAAGAVDHWARAPASPLRWRVADRLRCLALCVGRLMLDTISETSMQTTPPLVSCAKTQAFATLQHRLLAASLTARRNSLHARSYEPDPADLAHIARVNLTPAQITQLALLHLDIVQLLCLDDQVATAFCANLPTLCIALQAAAEVLLPKGHTLQPEVADIAREGDPREVQSINQRMSMDARALQMKFRICAVIEETVRWVNETQEKEQSPARRSAGASMNSYIAVVPHGPALLDLS</sequence>
<evidence type="ECO:0000313" key="1">
    <source>
        <dbReference type="EMBL" id="KAJ3175984.1"/>
    </source>
</evidence>
<dbReference type="EMBL" id="JADGJQ010000046">
    <property type="protein sequence ID" value="KAJ3175984.1"/>
    <property type="molecule type" value="Genomic_DNA"/>
</dbReference>
<dbReference type="Proteomes" id="UP001212152">
    <property type="component" value="Unassembled WGS sequence"/>
</dbReference>
<reference evidence="1" key="1">
    <citation type="submission" date="2020-05" db="EMBL/GenBank/DDBJ databases">
        <title>Phylogenomic resolution of chytrid fungi.</title>
        <authorList>
            <person name="Stajich J.E."/>
            <person name="Amses K."/>
            <person name="Simmons R."/>
            <person name="Seto K."/>
            <person name="Myers J."/>
            <person name="Bonds A."/>
            <person name="Quandt C.A."/>
            <person name="Barry K."/>
            <person name="Liu P."/>
            <person name="Grigoriev I."/>
            <person name="Longcore J.E."/>
            <person name="James T.Y."/>
        </authorList>
    </citation>
    <scope>NUCLEOTIDE SEQUENCE</scope>
    <source>
        <strain evidence="1">JEL0379</strain>
    </source>
</reference>
<keyword evidence="2" id="KW-1185">Reference proteome</keyword>
<protein>
    <submittedName>
        <fullName evidence="1">Uncharacterized protein</fullName>
    </submittedName>
</protein>
<name>A0AAD5XL03_9FUNG</name>
<dbReference type="AlphaFoldDB" id="A0AAD5XL03"/>